<comment type="caution">
    <text evidence="1">The sequence shown here is derived from an EMBL/GenBank/DDBJ whole genome shotgun (WGS) entry which is preliminary data.</text>
</comment>
<evidence type="ECO:0000313" key="2">
    <source>
        <dbReference type="Proteomes" id="UP000093737"/>
    </source>
</evidence>
<dbReference type="AlphaFoldDB" id="A0A6M7U6K8"/>
<proteinExistence type="predicted"/>
<name>A0A6M7U6K8_RHILI</name>
<dbReference type="EMBL" id="LYTK01000001">
    <property type="protein sequence ID" value="OBQ72409.1"/>
    <property type="molecule type" value="Genomic_DNA"/>
</dbReference>
<accession>A0A6M7U6K8</accession>
<organism evidence="1 2">
    <name type="scientific">Rhizobium loti</name>
    <name type="common">Mesorhizobium loti</name>
    <dbReference type="NCBI Taxonomy" id="381"/>
    <lineage>
        <taxon>Bacteria</taxon>
        <taxon>Pseudomonadati</taxon>
        <taxon>Pseudomonadota</taxon>
        <taxon>Alphaproteobacteria</taxon>
        <taxon>Hyphomicrobiales</taxon>
        <taxon>Phyllobacteriaceae</taxon>
        <taxon>Mesorhizobium</taxon>
    </lineage>
</organism>
<dbReference type="InterPro" id="IPR010889">
    <property type="entry name" value="DUF1515"/>
</dbReference>
<dbReference type="PIRSF" id="PIRSF033399">
    <property type="entry name" value="DUF1515"/>
    <property type="match status" value="1"/>
</dbReference>
<dbReference type="Pfam" id="PF07439">
    <property type="entry name" value="DUF1515"/>
    <property type="match status" value="1"/>
</dbReference>
<dbReference type="Proteomes" id="UP000093737">
    <property type="component" value="Unassembled WGS sequence"/>
</dbReference>
<dbReference type="RefSeq" id="WP_065005057.1">
    <property type="nucleotide sequence ID" value="NZ_CP033334.1"/>
</dbReference>
<reference evidence="1 2" key="1">
    <citation type="submission" date="2016-05" db="EMBL/GenBank/DDBJ databases">
        <authorList>
            <person name="Ramsay J.P."/>
        </authorList>
    </citation>
    <scope>NUCLEOTIDE SEQUENCE [LARGE SCALE GENOMIC DNA]</scope>
    <source>
        <strain evidence="1 2">NZP2042</strain>
    </source>
</reference>
<gene>
    <name evidence="1" type="ORF">A8145_06255</name>
</gene>
<sequence length="133" mass="14578">MPGPSNRSLEMMIGGLLEATQNMQRDITEIRRDIKDSDSRAALSYEQSEQRAAASRAKMYQKTDELVERVSATESAVSKLNADMTSVKEVTAEVTRWKLMGLGALGVTGMAAAALASLVTAYWHDIWRVLRGG</sequence>
<evidence type="ECO:0000313" key="1">
    <source>
        <dbReference type="EMBL" id="OBQ72409.1"/>
    </source>
</evidence>
<protein>
    <submittedName>
        <fullName evidence="1">Uncharacterized protein</fullName>
    </submittedName>
</protein>